<dbReference type="PANTHER" id="PTHR47683:SF3">
    <property type="entry name" value="RIBOSOMAL LARGE SUBUNIT PSEUDOURIDINE SYNTHASE B"/>
    <property type="match status" value="1"/>
</dbReference>
<dbReference type="EMBL" id="JANIBC010000010">
    <property type="protein sequence ID" value="MCQ8185956.1"/>
    <property type="molecule type" value="Genomic_DNA"/>
</dbReference>
<dbReference type="Gene3D" id="3.30.70.1560">
    <property type="entry name" value="Alpha-L RNA-binding motif"/>
    <property type="match status" value="1"/>
</dbReference>
<dbReference type="Gene3D" id="3.10.290.10">
    <property type="entry name" value="RNA-binding S4 domain"/>
    <property type="match status" value="1"/>
</dbReference>
<dbReference type="InterPro" id="IPR042092">
    <property type="entry name" value="PsdUridine_s_RsuA/RluB/E/F_cat"/>
</dbReference>
<dbReference type="SUPFAM" id="SSF55120">
    <property type="entry name" value="Pseudouridine synthase"/>
    <property type="match status" value="1"/>
</dbReference>
<reference evidence="8" key="1">
    <citation type="submission" date="2022-07" db="EMBL/GenBank/DDBJ databases">
        <title>Parvularcula maris sp. nov., an algicidal bacterium isolated from seawater.</title>
        <authorList>
            <person name="Li F."/>
        </authorList>
    </citation>
    <scope>NUCLEOTIDE SEQUENCE</scope>
    <source>
        <strain evidence="8">BGMRC 0090</strain>
    </source>
</reference>
<dbReference type="Proteomes" id="UP001142610">
    <property type="component" value="Unassembled WGS sequence"/>
</dbReference>
<evidence type="ECO:0000256" key="6">
    <source>
        <dbReference type="RuleBase" id="RU003887"/>
    </source>
</evidence>
<keyword evidence="9" id="KW-1185">Reference proteome</keyword>
<dbReference type="InterPro" id="IPR006145">
    <property type="entry name" value="PsdUridine_synth_RsuA/RluA"/>
</dbReference>
<dbReference type="PROSITE" id="PS50889">
    <property type="entry name" value="S4"/>
    <property type="match status" value="1"/>
</dbReference>
<dbReference type="InterPro" id="IPR036986">
    <property type="entry name" value="S4_RNA-bd_sf"/>
</dbReference>
<comment type="caution">
    <text evidence="8">The sequence shown here is derived from an EMBL/GenBank/DDBJ whole genome shotgun (WGS) entry which is preliminary data.</text>
</comment>
<dbReference type="InterPro" id="IPR020103">
    <property type="entry name" value="PsdUridine_synth_cat_dom_sf"/>
</dbReference>
<dbReference type="InterPro" id="IPR050343">
    <property type="entry name" value="RsuA_PseudoU_synthase"/>
</dbReference>
<dbReference type="PANTHER" id="PTHR47683">
    <property type="entry name" value="PSEUDOURIDINE SYNTHASE FAMILY PROTEIN-RELATED"/>
    <property type="match status" value="1"/>
</dbReference>
<dbReference type="NCBIfam" id="TIGR00093">
    <property type="entry name" value="pseudouridine synthase"/>
    <property type="match status" value="1"/>
</dbReference>
<dbReference type="InterPro" id="IPR020094">
    <property type="entry name" value="TruA/RsuA/RluB/E/F_N"/>
</dbReference>
<proteinExistence type="inferred from homology"/>
<keyword evidence="3 5" id="KW-0694">RNA-binding</keyword>
<evidence type="ECO:0000313" key="9">
    <source>
        <dbReference type="Proteomes" id="UP001142610"/>
    </source>
</evidence>
<dbReference type="InterPro" id="IPR002942">
    <property type="entry name" value="S4_RNA-bd"/>
</dbReference>
<protein>
    <recommendedName>
        <fullName evidence="6">Pseudouridine synthase</fullName>
        <ecNumber evidence="6">5.4.99.-</ecNumber>
    </recommendedName>
</protein>
<dbReference type="InterPro" id="IPR000748">
    <property type="entry name" value="PsdUridine_synth_RsuA/RluB/E/F"/>
</dbReference>
<dbReference type="Gene3D" id="3.30.70.580">
    <property type="entry name" value="Pseudouridine synthase I, catalytic domain, N-terminal subdomain"/>
    <property type="match status" value="1"/>
</dbReference>
<dbReference type="CDD" id="cd00165">
    <property type="entry name" value="S4"/>
    <property type="match status" value="1"/>
</dbReference>
<comment type="catalytic activity">
    <reaction evidence="1">
        <text>a uridine in RNA = a pseudouridine in RNA</text>
        <dbReference type="Rhea" id="RHEA:48348"/>
        <dbReference type="Rhea" id="RHEA-COMP:12068"/>
        <dbReference type="Rhea" id="RHEA-COMP:12069"/>
        <dbReference type="ChEBI" id="CHEBI:65314"/>
        <dbReference type="ChEBI" id="CHEBI:65315"/>
    </reaction>
</comment>
<keyword evidence="4 6" id="KW-0413">Isomerase</keyword>
<evidence type="ECO:0000256" key="2">
    <source>
        <dbReference type="ARBA" id="ARBA00008348"/>
    </source>
</evidence>
<accession>A0A9X2RJK5</accession>
<name>A0A9X2RJK5_9PROT</name>
<evidence type="ECO:0000313" key="8">
    <source>
        <dbReference type="EMBL" id="MCQ8185956.1"/>
    </source>
</evidence>
<comment type="similarity">
    <text evidence="2 6">Belongs to the pseudouridine synthase RsuA family.</text>
</comment>
<dbReference type="GO" id="GO:0120159">
    <property type="term" value="F:rRNA pseudouridine synthase activity"/>
    <property type="evidence" value="ECO:0007669"/>
    <property type="project" value="UniProtKB-ARBA"/>
</dbReference>
<organism evidence="8 9">
    <name type="scientific">Parvularcula maris</name>
    <dbReference type="NCBI Taxonomy" id="2965077"/>
    <lineage>
        <taxon>Bacteria</taxon>
        <taxon>Pseudomonadati</taxon>
        <taxon>Pseudomonadota</taxon>
        <taxon>Alphaproteobacteria</taxon>
        <taxon>Parvularculales</taxon>
        <taxon>Parvularculaceae</taxon>
        <taxon>Parvularcula</taxon>
    </lineage>
</organism>
<dbReference type="EC" id="5.4.99.-" evidence="6"/>
<sequence>MTSAPTNGERIAKVLARSGVASRREAERLIAEGRISVDGEVLTSPAVKVLGTEDIRFDGERIGAREEVRLWRYYKPVGLVTTHRDPQERPTVFGALPPELGRVLSVGRLDLTTEGLLLLTNDGGLSRTLELPSTGWKRRYRVRAYGRVSQKRLDSLAEGVEVEGVAYGPVIAKLDRQQGANSWITLSITEGKNREVRNIMRHLDLTVNRLIRTAYGPFQLGALREGATEEVPRKTLREQLGKKVAGELGI</sequence>
<evidence type="ECO:0000259" key="7">
    <source>
        <dbReference type="SMART" id="SM00363"/>
    </source>
</evidence>
<dbReference type="PROSITE" id="PS01149">
    <property type="entry name" value="PSI_RSU"/>
    <property type="match status" value="1"/>
</dbReference>
<dbReference type="SMART" id="SM00363">
    <property type="entry name" value="S4"/>
    <property type="match status" value="1"/>
</dbReference>
<evidence type="ECO:0000256" key="1">
    <source>
        <dbReference type="ARBA" id="ARBA00000073"/>
    </source>
</evidence>
<dbReference type="SUPFAM" id="SSF55174">
    <property type="entry name" value="Alpha-L RNA-binding motif"/>
    <property type="match status" value="1"/>
</dbReference>
<dbReference type="Pfam" id="PF01479">
    <property type="entry name" value="S4"/>
    <property type="match status" value="1"/>
</dbReference>
<dbReference type="FunFam" id="3.10.290.10:FF:000003">
    <property type="entry name" value="Pseudouridine synthase"/>
    <property type="match status" value="1"/>
</dbReference>
<dbReference type="InterPro" id="IPR018496">
    <property type="entry name" value="PsdUridine_synth_RsuA/RluB_CS"/>
</dbReference>
<feature type="domain" description="RNA-binding S4" evidence="7">
    <location>
        <begin position="9"/>
        <end position="76"/>
    </location>
</feature>
<evidence type="ECO:0000256" key="3">
    <source>
        <dbReference type="ARBA" id="ARBA00022884"/>
    </source>
</evidence>
<dbReference type="Pfam" id="PF00849">
    <property type="entry name" value="PseudoU_synth_2"/>
    <property type="match status" value="1"/>
</dbReference>
<dbReference type="GO" id="GO:0003723">
    <property type="term" value="F:RNA binding"/>
    <property type="evidence" value="ECO:0007669"/>
    <property type="project" value="UniProtKB-KW"/>
</dbReference>
<gene>
    <name evidence="8" type="ORF">NOG11_11205</name>
</gene>
<dbReference type="GO" id="GO:0000455">
    <property type="term" value="P:enzyme-directed rRNA pseudouridine synthesis"/>
    <property type="evidence" value="ECO:0007669"/>
    <property type="project" value="UniProtKB-ARBA"/>
</dbReference>
<evidence type="ECO:0000256" key="5">
    <source>
        <dbReference type="PROSITE-ProRule" id="PRU00182"/>
    </source>
</evidence>
<evidence type="ECO:0000256" key="4">
    <source>
        <dbReference type="ARBA" id="ARBA00023235"/>
    </source>
</evidence>
<dbReference type="AlphaFoldDB" id="A0A9X2RJK5"/>